<dbReference type="PANTHER" id="PTHR43311">
    <property type="entry name" value="GLUTAMATE--TRNA LIGASE"/>
    <property type="match status" value="1"/>
</dbReference>
<gene>
    <name evidence="7" type="primary">gluQ</name>
    <name evidence="8" type="ORF">FY550_14230</name>
</gene>
<keyword evidence="3 7" id="KW-0547">Nucleotide-binding</keyword>
<dbReference type="GO" id="GO:0004818">
    <property type="term" value="F:glutamate-tRNA ligase activity"/>
    <property type="evidence" value="ECO:0007669"/>
    <property type="project" value="TreeGrafter"/>
</dbReference>
<feature type="short sequence motif" description="'HIGH' region" evidence="7">
    <location>
        <begin position="10"/>
        <end position="20"/>
    </location>
</feature>
<reference evidence="8 9" key="1">
    <citation type="submission" date="2019-08" db="EMBL/GenBank/DDBJ databases">
        <title>Complete genome sequence of Kushneria sp. YCWA18, a halophilic phosphate-solubilizing bacterium isolated from Daqiao saltern in China.</title>
        <authorList>
            <person name="Du G.-X."/>
            <person name="Qu L.-Y."/>
        </authorList>
    </citation>
    <scope>NUCLEOTIDE SEQUENCE [LARGE SCALE GENOMIC DNA]</scope>
    <source>
        <strain evidence="8 9">YCWA18</strain>
    </source>
</reference>
<dbReference type="InterPro" id="IPR022380">
    <property type="entry name" value="Glu-Q_tRNA(Asp)_Synthase"/>
</dbReference>
<dbReference type="KEGG" id="kuy:FY550_14230"/>
<dbReference type="OrthoDB" id="9807503at2"/>
<dbReference type="SUPFAM" id="SSF52374">
    <property type="entry name" value="Nucleotidylyl transferase"/>
    <property type="match status" value="1"/>
</dbReference>
<evidence type="ECO:0000256" key="3">
    <source>
        <dbReference type="ARBA" id="ARBA00022741"/>
    </source>
</evidence>
<feature type="binding site" evidence="7">
    <location>
        <begin position="7"/>
        <end position="11"/>
    </location>
    <ligand>
        <name>L-glutamate</name>
        <dbReference type="ChEBI" id="CHEBI:29985"/>
    </ligand>
</feature>
<keyword evidence="2 7" id="KW-0479">Metal-binding</keyword>
<evidence type="ECO:0000256" key="1">
    <source>
        <dbReference type="ARBA" id="ARBA00022598"/>
    </source>
</evidence>
<keyword evidence="6 7" id="KW-0030">Aminoacyl-tRNA synthetase</keyword>
<dbReference type="HAMAP" id="MF_01428">
    <property type="entry name" value="Glu_Q_tRNA_synth"/>
    <property type="match status" value="1"/>
</dbReference>
<evidence type="ECO:0000256" key="7">
    <source>
        <dbReference type="HAMAP-Rule" id="MF_01428"/>
    </source>
</evidence>
<dbReference type="GO" id="GO:0005524">
    <property type="term" value="F:ATP binding"/>
    <property type="evidence" value="ECO:0007669"/>
    <property type="project" value="UniProtKB-KW"/>
</dbReference>
<dbReference type="GO" id="GO:0005829">
    <property type="term" value="C:cytosol"/>
    <property type="evidence" value="ECO:0007669"/>
    <property type="project" value="TreeGrafter"/>
</dbReference>
<comment type="cofactor">
    <cofactor evidence="7">
        <name>Zn(2+)</name>
        <dbReference type="ChEBI" id="CHEBI:29105"/>
    </cofactor>
    <text evidence="7">Binds 1 zinc ion per subunit.</text>
</comment>
<keyword evidence="4 7" id="KW-0862">Zinc</keyword>
<dbReference type="GO" id="GO:0008270">
    <property type="term" value="F:zinc ion binding"/>
    <property type="evidence" value="ECO:0007669"/>
    <property type="project" value="UniProtKB-UniRule"/>
</dbReference>
<evidence type="ECO:0000256" key="6">
    <source>
        <dbReference type="ARBA" id="ARBA00023146"/>
    </source>
</evidence>
<dbReference type="STRING" id="657387.BH688_07990"/>
<dbReference type="Pfam" id="PF00749">
    <property type="entry name" value="tRNA-synt_1c"/>
    <property type="match status" value="1"/>
</dbReference>
<dbReference type="InterPro" id="IPR020058">
    <property type="entry name" value="Glu/Gln-tRNA-synth_Ib_cat-dom"/>
</dbReference>
<feature type="binding site" evidence="7">
    <location>
        <position position="230"/>
    </location>
    <ligand>
        <name>ATP</name>
        <dbReference type="ChEBI" id="CHEBI:30616"/>
    </ligand>
</feature>
<dbReference type="Gene3D" id="3.40.50.620">
    <property type="entry name" value="HUPs"/>
    <property type="match status" value="1"/>
</dbReference>
<evidence type="ECO:0000256" key="4">
    <source>
        <dbReference type="ARBA" id="ARBA00022833"/>
    </source>
</evidence>
<feature type="binding site" evidence="7">
    <location>
        <position position="43"/>
    </location>
    <ligand>
        <name>L-glutamate</name>
        <dbReference type="ChEBI" id="CHEBI:29985"/>
    </ligand>
</feature>
<proteinExistence type="inferred from homology"/>
<dbReference type="RefSeq" id="WP_070978180.1">
    <property type="nucleotide sequence ID" value="NZ_CP043420.1"/>
</dbReference>
<dbReference type="InterPro" id="IPR049940">
    <property type="entry name" value="GluQ/Sye"/>
</dbReference>
<dbReference type="EMBL" id="CP043420">
    <property type="protein sequence ID" value="QEL12179.1"/>
    <property type="molecule type" value="Genomic_DNA"/>
</dbReference>
<feature type="binding site" evidence="7">
    <location>
        <position position="189"/>
    </location>
    <ligand>
        <name>L-glutamate</name>
        <dbReference type="ChEBI" id="CHEBI:29985"/>
    </ligand>
</feature>
<feature type="short sequence motif" description="'KMSKS' region" evidence="7">
    <location>
        <begin position="227"/>
        <end position="231"/>
    </location>
</feature>
<dbReference type="NCBIfam" id="TIGR03838">
    <property type="entry name" value="queuosine_YadB"/>
    <property type="match status" value="1"/>
</dbReference>
<accession>A0A1S1NWD2</accession>
<dbReference type="PANTHER" id="PTHR43311:SF1">
    <property type="entry name" value="GLUTAMYL-Q TRNA(ASP) SYNTHETASE"/>
    <property type="match status" value="1"/>
</dbReference>
<dbReference type="GO" id="GO:0006400">
    <property type="term" value="P:tRNA modification"/>
    <property type="evidence" value="ECO:0007669"/>
    <property type="project" value="InterPro"/>
</dbReference>
<evidence type="ECO:0000256" key="5">
    <source>
        <dbReference type="ARBA" id="ARBA00022840"/>
    </source>
</evidence>
<protein>
    <recommendedName>
        <fullName evidence="7">Glutamyl-Q tRNA(Asp) synthetase</fullName>
        <shortName evidence="7">Glu-Q-RSs</shortName>
        <ecNumber evidence="7">6.1.1.-</ecNumber>
    </recommendedName>
</protein>
<dbReference type="PRINTS" id="PR00987">
    <property type="entry name" value="TRNASYNTHGLU"/>
</dbReference>
<dbReference type="NCBIfam" id="NF004314">
    <property type="entry name" value="PRK05710.1-3"/>
    <property type="match status" value="1"/>
</dbReference>
<feature type="binding site" evidence="7">
    <location>
        <position position="101"/>
    </location>
    <ligand>
        <name>Zn(2+)</name>
        <dbReference type="ChEBI" id="CHEBI:29105"/>
    </ligand>
</feature>
<feature type="binding site" evidence="7">
    <location>
        <position position="116"/>
    </location>
    <ligand>
        <name>Zn(2+)</name>
        <dbReference type="ChEBI" id="CHEBI:29105"/>
    </ligand>
</feature>
<evidence type="ECO:0000256" key="2">
    <source>
        <dbReference type="ARBA" id="ARBA00022723"/>
    </source>
</evidence>
<sequence>MPRYIGRFAPTPSGPLHFGSLIAALASWLDARSVNGCWYLRIEDVDTPRSSQQAIDTIRRQLEAFGLYYDGPIMYQHTRHEAYRQALERLRSQGMAYPCSCTRRELSGYQRYPGWCRQSPRQPDRDLAWRLRTDIGASEIVWEDRRLGRQCWPLDHAGDVILRRRDGIWAYQLAVVVDDADQQITDIVRGMDLLDNTPWQRHLQLALGMTAPRYLHLPLIVAANGQKLSKQNLAPALPVEGDAPRLLLHRALTALGQQPAEELADYPVAQQLAWAATHWSTERLGCTDQWVDPGFS</sequence>
<keyword evidence="5 7" id="KW-0067">ATP-binding</keyword>
<dbReference type="AlphaFoldDB" id="A0A1S1NWD2"/>
<dbReference type="InterPro" id="IPR014729">
    <property type="entry name" value="Rossmann-like_a/b/a_fold"/>
</dbReference>
<feature type="binding site" evidence="7">
    <location>
        <position position="99"/>
    </location>
    <ligand>
        <name>Zn(2+)</name>
        <dbReference type="ChEBI" id="CHEBI:29105"/>
    </ligand>
</feature>
<comment type="similarity">
    <text evidence="7">Belongs to the class-I aminoacyl-tRNA synthetase family. GluQ subfamily.</text>
</comment>
<dbReference type="InterPro" id="IPR000924">
    <property type="entry name" value="Glu/Gln-tRNA-synth"/>
</dbReference>
<dbReference type="GO" id="GO:0006424">
    <property type="term" value="P:glutamyl-tRNA aminoacylation"/>
    <property type="evidence" value="ECO:0007669"/>
    <property type="project" value="InterPro"/>
</dbReference>
<keyword evidence="1 7" id="KW-0436">Ligase</keyword>
<dbReference type="Proteomes" id="UP000322553">
    <property type="component" value="Chromosome"/>
</dbReference>
<feature type="binding site" evidence="7">
    <location>
        <position position="112"/>
    </location>
    <ligand>
        <name>Zn(2+)</name>
        <dbReference type="ChEBI" id="CHEBI:29105"/>
    </ligand>
</feature>
<comment type="function">
    <text evidence="7">Catalyzes the tRNA-independent activation of glutamate in presence of ATP and the subsequent transfer of glutamate onto a tRNA(Asp). Glutamate is transferred on the 2-amino-5-(4,5-dihydroxy-2-cyclopenten-1-yl) moiety of the queuosine in the wobble position of the QUC anticodon.</text>
</comment>
<feature type="binding site" evidence="7">
    <location>
        <position position="171"/>
    </location>
    <ligand>
        <name>L-glutamate</name>
        <dbReference type="ChEBI" id="CHEBI:29985"/>
    </ligand>
</feature>
<name>A0A1S1NWD2_9GAMM</name>
<evidence type="ECO:0000313" key="9">
    <source>
        <dbReference type="Proteomes" id="UP000322553"/>
    </source>
</evidence>
<organism evidence="8 9">
    <name type="scientific">Kushneria phosphatilytica</name>
    <dbReference type="NCBI Taxonomy" id="657387"/>
    <lineage>
        <taxon>Bacteria</taxon>
        <taxon>Pseudomonadati</taxon>
        <taxon>Pseudomonadota</taxon>
        <taxon>Gammaproteobacteria</taxon>
        <taxon>Oceanospirillales</taxon>
        <taxon>Halomonadaceae</taxon>
        <taxon>Kushneria</taxon>
    </lineage>
</organism>
<keyword evidence="9" id="KW-1185">Reference proteome</keyword>
<dbReference type="EC" id="6.1.1.-" evidence="7"/>
<evidence type="ECO:0000313" key="8">
    <source>
        <dbReference type="EMBL" id="QEL12179.1"/>
    </source>
</evidence>